<reference evidence="4" key="1">
    <citation type="journal article" date="2014" name="Proc. Natl. Acad. Sci. U.S.A.">
        <title>Extensive sampling of basidiomycete genomes demonstrates inadequacy of the white-rot/brown-rot paradigm for wood decay fungi.</title>
        <authorList>
            <person name="Riley R."/>
            <person name="Salamov A.A."/>
            <person name="Brown D.W."/>
            <person name="Nagy L.G."/>
            <person name="Floudas D."/>
            <person name="Held B.W."/>
            <person name="Levasseur A."/>
            <person name="Lombard V."/>
            <person name="Morin E."/>
            <person name="Otillar R."/>
            <person name="Lindquist E.A."/>
            <person name="Sun H."/>
            <person name="LaButti K.M."/>
            <person name="Schmutz J."/>
            <person name="Jabbour D."/>
            <person name="Luo H."/>
            <person name="Baker S.E."/>
            <person name="Pisabarro A.G."/>
            <person name="Walton J.D."/>
            <person name="Blanchette R.A."/>
            <person name="Henrissat B."/>
            <person name="Martin F."/>
            <person name="Cullen D."/>
            <person name="Hibbett D.S."/>
            <person name="Grigoriev I.V."/>
        </authorList>
    </citation>
    <scope>NUCLEOTIDE SEQUENCE [LARGE SCALE GENOMIC DNA]</scope>
    <source>
        <strain evidence="4">MUCL 33604</strain>
    </source>
</reference>
<dbReference type="EMBL" id="KL197721">
    <property type="protein sequence ID" value="KDQ56631.1"/>
    <property type="molecule type" value="Genomic_DNA"/>
</dbReference>
<feature type="transmembrane region" description="Helical" evidence="2">
    <location>
        <begin position="7"/>
        <end position="26"/>
    </location>
</feature>
<dbReference type="OrthoDB" id="2591431at2759"/>
<dbReference type="HOGENOM" id="CLU_033085_1_0_1"/>
<keyword evidence="4" id="KW-1185">Reference proteome</keyword>
<organism evidence="3 4">
    <name type="scientific">Jaapia argillacea MUCL 33604</name>
    <dbReference type="NCBI Taxonomy" id="933084"/>
    <lineage>
        <taxon>Eukaryota</taxon>
        <taxon>Fungi</taxon>
        <taxon>Dikarya</taxon>
        <taxon>Basidiomycota</taxon>
        <taxon>Agaricomycotina</taxon>
        <taxon>Agaricomycetes</taxon>
        <taxon>Agaricomycetidae</taxon>
        <taxon>Jaapiales</taxon>
        <taxon>Jaapiaceae</taxon>
        <taxon>Jaapia</taxon>
    </lineage>
</organism>
<feature type="compositionally biased region" description="Basic and acidic residues" evidence="1">
    <location>
        <begin position="491"/>
        <end position="501"/>
    </location>
</feature>
<dbReference type="InParanoid" id="A0A067Q1Z9"/>
<feature type="compositionally biased region" description="Basic and acidic residues" evidence="1">
    <location>
        <begin position="462"/>
        <end position="483"/>
    </location>
</feature>
<evidence type="ECO:0000256" key="1">
    <source>
        <dbReference type="SAM" id="MobiDB-lite"/>
    </source>
</evidence>
<feature type="region of interest" description="Disordered" evidence="1">
    <location>
        <begin position="227"/>
        <end position="246"/>
    </location>
</feature>
<feature type="transmembrane region" description="Helical" evidence="2">
    <location>
        <begin position="258"/>
        <end position="278"/>
    </location>
</feature>
<evidence type="ECO:0000313" key="4">
    <source>
        <dbReference type="Proteomes" id="UP000027265"/>
    </source>
</evidence>
<sequence>MVNAGQLGWGLGIGLAFNTLLLWTSVTQAFSVSFSPPSECDVFNVSWWGGEPPFHLYLTPVYGTPRNITIPSSDYVNGTGQYSMILPFPQHQQFILSMFDATGVPSGGTSDLLTVGENVGHQECNTTDPGVDFYYQLNSPLEQCETYTFSAYTNAIQPVTILGIIPARDPVALFPPIGPTSYNWTANLTAGSSVVFVMFDFQGRQGGASNITTVGYSGNYSCLHDSSTSTSSMAPPPTQTSNTNPTTGTTYYLSPGNIAGIVIGVAFGVAVFALMIWYCMKRRKEDKEVEREPPNSGTKPFRDSLDLAQEQPAESSLGLMTPGEYTPTPFMLQTPPTPENHNAGLISVARRSHVHSAYTGSFYDDDGTTANNLSPGFSLLSPPYTPTTLNFRPRKTSEQLSSSSSPTQTPHTRANSLSASTRVLVHRDAEDEFLPEVPPLVELPPEYNERRRPATTLTVQNRSDEGGEGSEHGEEGEHEHEGTQEGTRSSETGHGEKRRMS</sequence>
<dbReference type="AlphaFoldDB" id="A0A067Q1Z9"/>
<keyword evidence="2" id="KW-0812">Transmembrane</keyword>
<feature type="compositionally biased region" description="Polar residues" evidence="1">
    <location>
        <begin position="406"/>
        <end position="420"/>
    </location>
</feature>
<keyword evidence="2" id="KW-1133">Transmembrane helix</keyword>
<feature type="region of interest" description="Disordered" evidence="1">
    <location>
        <begin position="436"/>
        <end position="501"/>
    </location>
</feature>
<name>A0A067Q1Z9_9AGAM</name>
<gene>
    <name evidence="3" type="ORF">JAAARDRAFT_47987</name>
</gene>
<dbReference type="Proteomes" id="UP000027265">
    <property type="component" value="Unassembled WGS sequence"/>
</dbReference>
<protein>
    <submittedName>
        <fullName evidence="3">Uncharacterized protein</fullName>
    </submittedName>
</protein>
<feature type="region of interest" description="Disordered" evidence="1">
    <location>
        <begin position="285"/>
        <end position="306"/>
    </location>
</feature>
<accession>A0A067Q1Z9</accession>
<dbReference type="STRING" id="933084.A0A067Q1Z9"/>
<evidence type="ECO:0000256" key="2">
    <source>
        <dbReference type="SAM" id="Phobius"/>
    </source>
</evidence>
<feature type="region of interest" description="Disordered" evidence="1">
    <location>
        <begin position="377"/>
        <end position="420"/>
    </location>
</feature>
<keyword evidence="2" id="KW-0472">Membrane</keyword>
<proteinExistence type="predicted"/>
<evidence type="ECO:0000313" key="3">
    <source>
        <dbReference type="EMBL" id="KDQ56631.1"/>
    </source>
</evidence>